<accession>A0AC60PZG2</accession>
<gene>
    <name evidence="1" type="ORF">HPB47_027018</name>
</gene>
<evidence type="ECO:0000313" key="1">
    <source>
        <dbReference type="EMBL" id="KAG0425821.1"/>
    </source>
</evidence>
<reference evidence="1 2" key="1">
    <citation type="journal article" date="2020" name="Cell">
        <title>Large-Scale Comparative Analyses of Tick Genomes Elucidate Their Genetic Diversity and Vector Capacities.</title>
        <authorList>
            <consortium name="Tick Genome and Microbiome Consortium (TIGMIC)"/>
            <person name="Jia N."/>
            <person name="Wang J."/>
            <person name="Shi W."/>
            <person name="Du L."/>
            <person name="Sun Y."/>
            <person name="Zhan W."/>
            <person name="Jiang J.F."/>
            <person name="Wang Q."/>
            <person name="Zhang B."/>
            <person name="Ji P."/>
            <person name="Bell-Sakyi L."/>
            <person name="Cui X.M."/>
            <person name="Yuan T.T."/>
            <person name="Jiang B.G."/>
            <person name="Yang W.F."/>
            <person name="Lam T.T."/>
            <person name="Chang Q.C."/>
            <person name="Ding S.J."/>
            <person name="Wang X.J."/>
            <person name="Zhu J.G."/>
            <person name="Ruan X.D."/>
            <person name="Zhao L."/>
            <person name="Wei J.T."/>
            <person name="Ye R.Z."/>
            <person name="Que T.C."/>
            <person name="Du C.H."/>
            <person name="Zhou Y.H."/>
            <person name="Cheng J.X."/>
            <person name="Dai P.F."/>
            <person name="Guo W.B."/>
            <person name="Han X.H."/>
            <person name="Huang E.J."/>
            <person name="Li L.F."/>
            <person name="Wei W."/>
            <person name="Gao Y.C."/>
            <person name="Liu J.Z."/>
            <person name="Shao H.Z."/>
            <person name="Wang X."/>
            <person name="Wang C.C."/>
            <person name="Yang T.C."/>
            <person name="Huo Q.B."/>
            <person name="Li W."/>
            <person name="Chen H.Y."/>
            <person name="Chen S.E."/>
            <person name="Zhou L.G."/>
            <person name="Ni X.B."/>
            <person name="Tian J.H."/>
            <person name="Sheng Y."/>
            <person name="Liu T."/>
            <person name="Pan Y.S."/>
            <person name="Xia L.Y."/>
            <person name="Li J."/>
            <person name="Zhao F."/>
            <person name="Cao W.C."/>
        </authorList>
    </citation>
    <scope>NUCLEOTIDE SEQUENCE [LARGE SCALE GENOMIC DNA]</scope>
    <source>
        <strain evidence="1">Iper-2018</strain>
    </source>
</reference>
<organism evidence="1 2">
    <name type="scientific">Ixodes persulcatus</name>
    <name type="common">Taiga tick</name>
    <dbReference type="NCBI Taxonomy" id="34615"/>
    <lineage>
        <taxon>Eukaryota</taxon>
        <taxon>Metazoa</taxon>
        <taxon>Ecdysozoa</taxon>
        <taxon>Arthropoda</taxon>
        <taxon>Chelicerata</taxon>
        <taxon>Arachnida</taxon>
        <taxon>Acari</taxon>
        <taxon>Parasitiformes</taxon>
        <taxon>Ixodida</taxon>
        <taxon>Ixodoidea</taxon>
        <taxon>Ixodidae</taxon>
        <taxon>Ixodinae</taxon>
        <taxon>Ixodes</taxon>
    </lineage>
</organism>
<proteinExistence type="predicted"/>
<name>A0AC60PZG2_IXOPE</name>
<keyword evidence="2" id="KW-1185">Reference proteome</keyword>
<dbReference type="Proteomes" id="UP000805193">
    <property type="component" value="Unassembled WGS sequence"/>
</dbReference>
<comment type="caution">
    <text evidence="1">The sequence shown here is derived from an EMBL/GenBank/DDBJ whole genome shotgun (WGS) entry which is preliminary data.</text>
</comment>
<dbReference type="EMBL" id="JABSTQ010009795">
    <property type="protein sequence ID" value="KAG0425821.1"/>
    <property type="molecule type" value="Genomic_DNA"/>
</dbReference>
<sequence>MGRRLNLSHLSQEECDRILAVIQRDLELRAREKERLGRLEEELSCQAKGKAQREEGSREGGRSCSLCSAAFNLLFNRKLVCRECGLCVCRDCAAYDSRDRAWYCRLCDQQRSLRAQSCEWFYDNVKVKFNHFGSTKVLLSLYGPKNEAKATDDLEATEQEQLDVQQHVETVIEGLVGESLDSASVSRLYKHPLYEKFLSDHQELLREGVAQFTRALLIALQGKPFEADLTPTSTHARVKELVYSICKEADSLPCLRDDGTLTDQKNSSGFSDMSESDDGDDVFCDTYEDLLVMAVMNKVVEMAQRKYEVKSGADNSGKVCEPDIIRTAKKELMDVGCQSDIPLSDSGQEEEEFTAEETESDEFLWARVAKQDPFKYIIEEKIEEEITEAYTESEDERNRNALSDAEECSGSGVDVPFTLDPSREHRVPFPEMGVDIVSPHALNSEGEEEEKEEDCPPGGVWTSAVVVWEDNWLFRQKKRSAALGAFRGGRYAAYYDPINMVIPNPASDYDRVRLGSRDLDELSEMSEKLSVGSLELSSASDSEEEEEEAAVAAATGATNGTAAPPTEKSVKKASSSSVMEVPTHWRFSGPPSDETDWNGIPKPKPRRAVAQQPPEPSTDAKRGSSKPKQTRSAPKREPVSAAKIVLKQLRVPDYAAPDARRQSKDPSLRFVSRPEAKTSLHAGKTAKFVCEVTSPKLLGVAWFRGRERLVPNERCRTTRLHGREYVLEIYDANKGDEGTYSAVAYSDRDEVWCDFALAVRATSRASNAPDFTVAPHVVEPLGEPCVQLSCTVSGYPEPRVWFLRDDLPLPDGEEDRFSLENKGYGEWCLRIESPTSEDEAEYVAVARNSLGQKLSRVTFCLADLKVRPDAKPVAKATERRSKPQAETSRRAVNAETEGPASTEGSLVYDDTSSFKSVDEKTEPIPSMEVLNAPPKPGSIAEREHAKWLNAVPLRNNPYSTENLAKRASQSRRESLATTKASSFEGAADEEGEDDAFSPPPLPSSYLRDYYVNNPRLVAKADAPPARKTPPAVDAPVAEGRDLEETLHSFEEQVYSSTRKAFAPTAHQRSFSPLATSSPQPVAQESTSCRASPGGAMSPENRNGLGKLRASSDAEDDGGGGVYAGDPRSPSLPSVRELVLKFASQSGQSAPDGSSSSNPECSLHSPGQEFQSAFPDKKVILEEKALNGQEASSGKDRLAPPKPQEPWSIKKGPAEPSERPQVHSLTARSLPREFREHAQRNLVPRQMNRTVVASPPSPTSAPNAAACEQLFQQTPQQHQQAGTDAVGGDLTPGYASDESSTSSSLGGGGVIATARSPSGGGKRRSKAGSARGILQRTSYWERRVEQGLLSDSSVTEEFPPLHQSRPANATNGAKS</sequence>
<evidence type="ECO:0000313" key="2">
    <source>
        <dbReference type="Proteomes" id="UP000805193"/>
    </source>
</evidence>
<protein>
    <submittedName>
        <fullName evidence="1">Uncharacterized protein</fullName>
    </submittedName>
</protein>